<dbReference type="GeneID" id="19143221"/>
<name>W6YF10_COCC2</name>
<gene>
    <name evidence="1" type="ORF">COCCADRAFT_105511</name>
</gene>
<dbReference type="KEGG" id="bze:COCCADRAFT_105511"/>
<dbReference type="RefSeq" id="XP_007715882.1">
    <property type="nucleotide sequence ID" value="XM_007717692.1"/>
</dbReference>
<organism evidence="1 2">
    <name type="scientific">Cochliobolus carbonum (strain 26-R-13)</name>
    <name type="common">Maize leaf spot fungus</name>
    <name type="synonym">Bipolaris zeicola</name>
    <dbReference type="NCBI Taxonomy" id="930089"/>
    <lineage>
        <taxon>Eukaryota</taxon>
        <taxon>Fungi</taxon>
        <taxon>Dikarya</taxon>
        <taxon>Ascomycota</taxon>
        <taxon>Pezizomycotina</taxon>
        <taxon>Dothideomycetes</taxon>
        <taxon>Pleosporomycetidae</taxon>
        <taxon>Pleosporales</taxon>
        <taxon>Pleosporineae</taxon>
        <taxon>Pleosporaceae</taxon>
        <taxon>Bipolaris</taxon>
    </lineage>
</organism>
<keyword evidence="2" id="KW-1185">Reference proteome</keyword>
<proteinExistence type="predicted"/>
<evidence type="ECO:0000313" key="2">
    <source>
        <dbReference type="Proteomes" id="UP000053841"/>
    </source>
</evidence>
<dbReference type="Proteomes" id="UP000053841">
    <property type="component" value="Unassembled WGS sequence"/>
</dbReference>
<reference evidence="1 2" key="1">
    <citation type="journal article" date="2013" name="PLoS Genet.">
        <title>Comparative genome structure, secondary metabolite, and effector coding capacity across Cochliobolus pathogens.</title>
        <authorList>
            <person name="Condon B.J."/>
            <person name="Leng Y."/>
            <person name="Wu D."/>
            <person name="Bushley K.E."/>
            <person name="Ohm R.A."/>
            <person name="Otillar R."/>
            <person name="Martin J."/>
            <person name="Schackwitz W."/>
            <person name="Grimwood J."/>
            <person name="MohdZainudin N."/>
            <person name="Xue C."/>
            <person name="Wang R."/>
            <person name="Manning V.A."/>
            <person name="Dhillon B."/>
            <person name="Tu Z.J."/>
            <person name="Steffenson B.J."/>
            <person name="Salamov A."/>
            <person name="Sun H."/>
            <person name="Lowry S."/>
            <person name="LaButti K."/>
            <person name="Han J."/>
            <person name="Copeland A."/>
            <person name="Lindquist E."/>
            <person name="Barry K."/>
            <person name="Schmutz J."/>
            <person name="Baker S.E."/>
            <person name="Ciuffetti L.M."/>
            <person name="Grigoriev I.V."/>
            <person name="Zhong S."/>
            <person name="Turgeon B.G."/>
        </authorList>
    </citation>
    <scope>NUCLEOTIDE SEQUENCE [LARGE SCALE GENOMIC DNA]</scope>
    <source>
        <strain evidence="1 2">26-R-13</strain>
    </source>
</reference>
<sequence>MGRIRVVERKRQVYGWIQREEKEEEGSEDGPHSQQFEFADGVGVSEFGPCGAAAAVRGCAPCIDNRCIVCTMQYAF</sequence>
<dbReference type="AlphaFoldDB" id="W6YF10"/>
<dbReference type="EMBL" id="KI964728">
    <property type="protein sequence ID" value="EUC29816.1"/>
    <property type="molecule type" value="Genomic_DNA"/>
</dbReference>
<dbReference type="HOGENOM" id="CLU_2654134_0_0_1"/>
<accession>W6YF10</accession>
<evidence type="ECO:0000313" key="1">
    <source>
        <dbReference type="EMBL" id="EUC29816.1"/>
    </source>
</evidence>
<protein>
    <submittedName>
        <fullName evidence="1">Uncharacterized protein</fullName>
    </submittedName>
</protein>